<dbReference type="EMBL" id="JBEAAL010000027">
    <property type="protein sequence ID" value="MEQ1408513.1"/>
    <property type="molecule type" value="Genomic_DNA"/>
</dbReference>
<keyword evidence="1" id="KW-0436">Ligase</keyword>
<evidence type="ECO:0000259" key="4">
    <source>
        <dbReference type="Pfam" id="PF13193"/>
    </source>
</evidence>
<dbReference type="RefSeq" id="WP_348864536.1">
    <property type="nucleotide sequence ID" value="NZ_JBEAAL010000027.1"/>
</dbReference>
<dbReference type="InterPro" id="IPR045851">
    <property type="entry name" value="AMP-bd_C_sf"/>
</dbReference>
<reference evidence="5 6" key="1">
    <citation type="submission" date="2024-05" db="EMBL/GenBank/DDBJ databases">
        <title>Neorhizobium sp. Rsf11, a plant growth promoting and heavy metal resistant PAH-degrader.</title>
        <authorList>
            <person name="Golubev S.N."/>
            <person name="Muratova A.Y."/>
            <person name="Markelova M.I."/>
        </authorList>
    </citation>
    <scope>NUCLEOTIDE SEQUENCE [LARGE SCALE GENOMIC DNA]</scope>
    <source>
        <strain evidence="5 6">Rsf11</strain>
    </source>
</reference>
<dbReference type="PROSITE" id="PS00455">
    <property type="entry name" value="AMP_BINDING"/>
    <property type="match status" value="1"/>
</dbReference>
<evidence type="ECO:0000313" key="5">
    <source>
        <dbReference type="EMBL" id="MEQ1408513.1"/>
    </source>
</evidence>
<evidence type="ECO:0000256" key="2">
    <source>
        <dbReference type="ARBA" id="ARBA00022723"/>
    </source>
</evidence>
<evidence type="ECO:0000313" key="6">
    <source>
        <dbReference type="Proteomes" id="UP001496627"/>
    </source>
</evidence>
<dbReference type="Pfam" id="PF00501">
    <property type="entry name" value="AMP-binding"/>
    <property type="match status" value="1"/>
</dbReference>
<dbReference type="PANTHER" id="PTHR43352">
    <property type="entry name" value="ACETYL-COA SYNTHETASE"/>
    <property type="match status" value="1"/>
</dbReference>
<organism evidence="5 6">
    <name type="scientific">Neorhizobium phenanthreniclasticum</name>
    <dbReference type="NCBI Taxonomy" id="3157917"/>
    <lineage>
        <taxon>Bacteria</taxon>
        <taxon>Pseudomonadati</taxon>
        <taxon>Pseudomonadota</taxon>
        <taxon>Alphaproteobacteria</taxon>
        <taxon>Hyphomicrobiales</taxon>
        <taxon>Rhizobiaceae</taxon>
        <taxon>Rhizobium/Agrobacterium group</taxon>
        <taxon>Neorhizobium</taxon>
    </lineage>
</organism>
<gene>
    <name evidence="5" type="ORF">ABK249_26630</name>
</gene>
<dbReference type="InterPro" id="IPR042099">
    <property type="entry name" value="ANL_N_sf"/>
</dbReference>
<comment type="caution">
    <text evidence="5">The sequence shown here is derived from an EMBL/GenBank/DDBJ whole genome shotgun (WGS) entry which is preliminary data.</text>
</comment>
<dbReference type="InterPro" id="IPR020845">
    <property type="entry name" value="AMP-binding_CS"/>
</dbReference>
<evidence type="ECO:0000256" key="1">
    <source>
        <dbReference type="ARBA" id="ARBA00022598"/>
    </source>
</evidence>
<proteinExistence type="predicted"/>
<dbReference type="PANTHER" id="PTHR43352:SF1">
    <property type="entry name" value="ANTHRANILATE--COA LIGASE"/>
    <property type="match status" value="1"/>
</dbReference>
<protein>
    <submittedName>
        <fullName evidence="5">AMP-binding protein</fullName>
    </submittedName>
</protein>
<dbReference type="SUPFAM" id="SSF56801">
    <property type="entry name" value="Acetyl-CoA synthetase-like"/>
    <property type="match status" value="1"/>
</dbReference>
<dbReference type="Proteomes" id="UP001496627">
    <property type="component" value="Unassembled WGS sequence"/>
</dbReference>
<dbReference type="Gene3D" id="3.30.300.30">
    <property type="match status" value="1"/>
</dbReference>
<keyword evidence="2" id="KW-0479">Metal-binding</keyword>
<dbReference type="InterPro" id="IPR000873">
    <property type="entry name" value="AMP-dep_synth/lig_dom"/>
</dbReference>
<dbReference type="Pfam" id="PF13193">
    <property type="entry name" value="AMP-binding_C"/>
    <property type="match status" value="1"/>
</dbReference>
<dbReference type="InterPro" id="IPR025110">
    <property type="entry name" value="AMP-bd_C"/>
</dbReference>
<sequence>MLGPSGHLDTFARDNLPPPDLWPEIKLDGFEYPEWMNAAVELTDRMVEKGFGDHTALIGNGRRRTYKELSDWTNRIALALTEDYGLKPGNRVLIRSANNPAMVACWLAATKAGAVVVNTMPMLRAGELAKIIDKAEISLALCDTRLMDELVACAKEGRFLKQVIGFDGTANHDAELDRAALNKPVLYAAVKTGRDDVALLGFTSGSTGVPKATMHFHRDLLIIADAYAKEVLDVTPDDVFVGSPPLAFTFGLGGLAVFPLRFGASATLLEQATPPKMIEIIETYKATISFTAPTAYRAMLAAMDEGADLSSLRIAVSAGETLPGPVFEEWVRKTGKPILDGIGATEMLHIFISNHLGDARPACTGKPLAGYEAIVVDDDMSEVPRGTIGRLAVKGPIGCRYLADERQKDYVRNGWNLTGDSFVQDEDGYFHFAARSDDMIISAGYNIAGPEVEAALLKHEAVLECAVIGVPDDGRGMIVEAHVVLVPGSEACDAMVKLLQEHVKSIIAPYKYPRSIVFTDALPKTESGKIQRFRLKRKLSA</sequence>
<evidence type="ECO:0000259" key="3">
    <source>
        <dbReference type="Pfam" id="PF00501"/>
    </source>
</evidence>
<dbReference type="Gene3D" id="3.40.50.12780">
    <property type="entry name" value="N-terminal domain of ligase-like"/>
    <property type="match status" value="1"/>
</dbReference>
<accession>A0ABV0M9Y4</accession>
<name>A0ABV0M9Y4_9HYPH</name>
<feature type="domain" description="AMP-dependent synthetase/ligase" evidence="3">
    <location>
        <begin position="50"/>
        <end position="396"/>
    </location>
</feature>
<keyword evidence="6" id="KW-1185">Reference proteome</keyword>
<feature type="domain" description="AMP-binding enzyme C-terminal" evidence="4">
    <location>
        <begin position="451"/>
        <end position="529"/>
    </location>
</feature>